<sequence>MPCVHEFGIIDDFDIGKDYGDYAPKKYNCITVEDDLIQELSKDLKLLKSYFHSYDRPEFGLAYYGITIIPPPSLSFFYNVVVSSSKFKSSEELIDLAAIIVQASEEQKYMIHFGV</sequence>
<reference evidence="1 2" key="1">
    <citation type="submission" date="2016-08" db="EMBL/GenBank/DDBJ databases">
        <title>Genome of Bacillus solimangrovi GH2-4.</title>
        <authorList>
            <person name="Lim S."/>
            <person name="Kim B.-C."/>
        </authorList>
    </citation>
    <scope>NUCLEOTIDE SEQUENCE [LARGE SCALE GENOMIC DNA]</scope>
    <source>
        <strain evidence="1 2">GH2-4</strain>
    </source>
</reference>
<dbReference type="Proteomes" id="UP000095209">
    <property type="component" value="Unassembled WGS sequence"/>
</dbReference>
<dbReference type="OrthoDB" id="6638171at2"/>
<name>A0A1E5LEB9_9BACI</name>
<gene>
    <name evidence="1" type="ORF">BFG57_15770</name>
</gene>
<organism evidence="1 2">
    <name type="scientific">Bacillus solimangrovi</name>
    <dbReference type="NCBI Taxonomy" id="1305675"/>
    <lineage>
        <taxon>Bacteria</taxon>
        <taxon>Bacillati</taxon>
        <taxon>Bacillota</taxon>
        <taxon>Bacilli</taxon>
        <taxon>Bacillales</taxon>
        <taxon>Bacillaceae</taxon>
        <taxon>Bacillus</taxon>
    </lineage>
</organism>
<accession>A0A1E5LEB9</accession>
<protein>
    <submittedName>
        <fullName evidence="1">Short-chain dehydrogenase</fullName>
    </submittedName>
</protein>
<comment type="caution">
    <text evidence="1">The sequence shown here is derived from an EMBL/GenBank/DDBJ whole genome shotgun (WGS) entry which is preliminary data.</text>
</comment>
<dbReference type="RefSeq" id="WP_069717515.1">
    <property type="nucleotide sequence ID" value="NZ_MJEH01000028.1"/>
</dbReference>
<evidence type="ECO:0000313" key="2">
    <source>
        <dbReference type="Proteomes" id="UP000095209"/>
    </source>
</evidence>
<dbReference type="EMBL" id="MJEH01000028">
    <property type="protein sequence ID" value="OEH92438.1"/>
    <property type="molecule type" value="Genomic_DNA"/>
</dbReference>
<proteinExistence type="predicted"/>
<dbReference type="STRING" id="1305675.BFG57_15770"/>
<dbReference type="AlphaFoldDB" id="A0A1E5LEB9"/>
<evidence type="ECO:0000313" key="1">
    <source>
        <dbReference type="EMBL" id="OEH92438.1"/>
    </source>
</evidence>
<keyword evidence="2" id="KW-1185">Reference proteome</keyword>